<proteinExistence type="predicted"/>
<dbReference type="RefSeq" id="WP_404745341.1">
    <property type="nucleotide sequence ID" value="NZ_JBJDQH010000001.1"/>
</dbReference>
<sequence length="216" mass="23002">MIRVLVADDEPLIRAGIRTVLESAPDIEVVAVAEHGRAAVAEAVAHRVDVALLDINMPLLDGLSALEELRRQAPALRTVVLTAFGAEPNVLQALQSGAAGFVLKNCTPDELIRAVRAAHGGEAYLSPAVTRPVLDLITPVAARRRREAAERLTALTERESQVLGLVAEGMSNAEIGRELHMSEKTIKTYVSRVLAKLGCSNRVQAALLVRDAGPTG</sequence>
<dbReference type="InterPro" id="IPR039420">
    <property type="entry name" value="WalR-like"/>
</dbReference>
<evidence type="ECO:0000313" key="8">
    <source>
        <dbReference type="EMBL" id="MFK4263387.1"/>
    </source>
</evidence>
<dbReference type="Pfam" id="PF00196">
    <property type="entry name" value="GerE"/>
    <property type="match status" value="1"/>
</dbReference>
<dbReference type="SMART" id="SM00448">
    <property type="entry name" value="REC"/>
    <property type="match status" value="1"/>
</dbReference>
<dbReference type="CDD" id="cd06170">
    <property type="entry name" value="LuxR_C_like"/>
    <property type="match status" value="1"/>
</dbReference>
<dbReference type="Pfam" id="PF00072">
    <property type="entry name" value="Response_reg"/>
    <property type="match status" value="1"/>
</dbReference>
<keyword evidence="2" id="KW-0805">Transcription regulation</keyword>
<dbReference type="PANTHER" id="PTHR43214:SF24">
    <property type="entry name" value="TRANSCRIPTIONAL REGULATORY PROTEIN NARL-RELATED"/>
    <property type="match status" value="1"/>
</dbReference>
<evidence type="ECO:0000259" key="7">
    <source>
        <dbReference type="PROSITE" id="PS50110"/>
    </source>
</evidence>
<reference evidence="8 9" key="1">
    <citation type="submission" date="2024-11" db="EMBL/GenBank/DDBJ databases">
        <title>The Natural Products Discovery Center: Release of the First 8490 Sequenced Strains for Exploring Actinobacteria Biosynthetic Diversity.</title>
        <authorList>
            <person name="Kalkreuter E."/>
            <person name="Kautsar S.A."/>
            <person name="Yang D."/>
            <person name="Bader C.D."/>
            <person name="Teijaro C.N."/>
            <person name="Fluegel L."/>
            <person name="Davis C.M."/>
            <person name="Simpson J.R."/>
            <person name="Lauterbach L."/>
            <person name="Steele A.D."/>
            <person name="Gui C."/>
            <person name="Meng S."/>
            <person name="Li G."/>
            <person name="Viehrig K."/>
            <person name="Ye F."/>
            <person name="Su P."/>
            <person name="Kiefer A.F."/>
            <person name="Nichols A."/>
            <person name="Cepeda A.J."/>
            <person name="Yan W."/>
            <person name="Fan B."/>
            <person name="Jiang Y."/>
            <person name="Adhikari A."/>
            <person name="Zheng C.-J."/>
            <person name="Schuster L."/>
            <person name="Cowan T.M."/>
            <person name="Smanski M.J."/>
            <person name="Chevrette M.G."/>
            <person name="De Carvalho L.P.S."/>
            <person name="Shen B."/>
        </authorList>
    </citation>
    <scope>NUCLEOTIDE SEQUENCE [LARGE SCALE GENOMIC DNA]</scope>
    <source>
        <strain evidence="8 9">NPDC020863</strain>
    </source>
</reference>
<feature type="domain" description="HTH luxR-type" evidence="6">
    <location>
        <begin position="148"/>
        <end position="213"/>
    </location>
</feature>
<evidence type="ECO:0000256" key="5">
    <source>
        <dbReference type="PROSITE-ProRule" id="PRU00169"/>
    </source>
</evidence>
<name>A0ABW8LBT1_9ACTN</name>
<keyword evidence="3" id="KW-0238">DNA-binding</keyword>
<dbReference type="CDD" id="cd17535">
    <property type="entry name" value="REC_NarL-like"/>
    <property type="match status" value="1"/>
</dbReference>
<dbReference type="PROSITE" id="PS50043">
    <property type="entry name" value="HTH_LUXR_2"/>
    <property type="match status" value="1"/>
</dbReference>
<dbReference type="PROSITE" id="PS00622">
    <property type="entry name" value="HTH_LUXR_1"/>
    <property type="match status" value="1"/>
</dbReference>
<dbReference type="Gene3D" id="3.40.50.2300">
    <property type="match status" value="1"/>
</dbReference>
<dbReference type="Proteomes" id="UP001620295">
    <property type="component" value="Unassembled WGS sequence"/>
</dbReference>
<organism evidence="8 9">
    <name type="scientific">Streptomyces milbemycinicus</name>
    <dbReference type="NCBI Taxonomy" id="476552"/>
    <lineage>
        <taxon>Bacteria</taxon>
        <taxon>Bacillati</taxon>
        <taxon>Actinomycetota</taxon>
        <taxon>Actinomycetes</taxon>
        <taxon>Kitasatosporales</taxon>
        <taxon>Streptomycetaceae</taxon>
        <taxon>Streptomyces</taxon>
    </lineage>
</organism>
<dbReference type="PANTHER" id="PTHR43214">
    <property type="entry name" value="TWO-COMPONENT RESPONSE REGULATOR"/>
    <property type="match status" value="1"/>
</dbReference>
<accession>A0ABW8LBT1</accession>
<dbReference type="PRINTS" id="PR00038">
    <property type="entry name" value="HTHLUXR"/>
</dbReference>
<keyword evidence="1 5" id="KW-0597">Phosphoprotein</keyword>
<comment type="caution">
    <text evidence="8">The sequence shown here is derived from an EMBL/GenBank/DDBJ whole genome shotgun (WGS) entry which is preliminary data.</text>
</comment>
<dbReference type="InterPro" id="IPR011006">
    <property type="entry name" value="CheY-like_superfamily"/>
</dbReference>
<dbReference type="SMART" id="SM00421">
    <property type="entry name" value="HTH_LUXR"/>
    <property type="match status" value="1"/>
</dbReference>
<keyword evidence="4" id="KW-0804">Transcription</keyword>
<dbReference type="SUPFAM" id="SSF52172">
    <property type="entry name" value="CheY-like"/>
    <property type="match status" value="1"/>
</dbReference>
<feature type="domain" description="Response regulatory" evidence="7">
    <location>
        <begin position="3"/>
        <end position="119"/>
    </location>
</feature>
<keyword evidence="9" id="KW-1185">Reference proteome</keyword>
<dbReference type="InterPro" id="IPR000792">
    <property type="entry name" value="Tscrpt_reg_LuxR_C"/>
</dbReference>
<feature type="modified residue" description="4-aspartylphosphate" evidence="5">
    <location>
        <position position="54"/>
    </location>
</feature>
<gene>
    <name evidence="8" type="ORF">ACI2L5_00390</name>
</gene>
<dbReference type="InterPro" id="IPR001789">
    <property type="entry name" value="Sig_transdc_resp-reg_receiver"/>
</dbReference>
<dbReference type="InterPro" id="IPR016032">
    <property type="entry name" value="Sig_transdc_resp-reg_C-effctor"/>
</dbReference>
<dbReference type="PROSITE" id="PS50110">
    <property type="entry name" value="RESPONSE_REGULATORY"/>
    <property type="match status" value="1"/>
</dbReference>
<evidence type="ECO:0000256" key="1">
    <source>
        <dbReference type="ARBA" id="ARBA00022553"/>
    </source>
</evidence>
<evidence type="ECO:0000256" key="4">
    <source>
        <dbReference type="ARBA" id="ARBA00023163"/>
    </source>
</evidence>
<evidence type="ECO:0000256" key="2">
    <source>
        <dbReference type="ARBA" id="ARBA00023015"/>
    </source>
</evidence>
<dbReference type="EMBL" id="JBJDQH010000001">
    <property type="protein sequence ID" value="MFK4263387.1"/>
    <property type="molecule type" value="Genomic_DNA"/>
</dbReference>
<evidence type="ECO:0000259" key="6">
    <source>
        <dbReference type="PROSITE" id="PS50043"/>
    </source>
</evidence>
<dbReference type="InterPro" id="IPR058245">
    <property type="entry name" value="NreC/VraR/RcsB-like_REC"/>
</dbReference>
<evidence type="ECO:0000256" key="3">
    <source>
        <dbReference type="ARBA" id="ARBA00023125"/>
    </source>
</evidence>
<evidence type="ECO:0000313" key="9">
    <source>
        <dbReference type="Proteomes" id="UP001620295"/>
    </source>
</evidence>
<dbReference type="SUPFAM" id="SSF46894">
    <property type="entry name" value="C-terminal effector domain of the bipartite response regulators"/>
    <property type="match status" value="1"/>
</dbReference>
<protein>
    <submittedName>
        <fullName evidence="8">Response regulator</fullName>
    </submittedName>
</protein>